<dbReference type="NCBIfam" id="TIGR00180">
    <property type="entry name" value="parB_part"/>
    <property type="match status" value="1"/>
</dbReference>
<dbReference type="AlphaFoldDB" id="A0A8B2PLL3"/>
<dbReference type="RefSeq" id="WP_112063417.1">
    <property type="nucleotide sequence ID" value="NZ_AWFB01000078.1"/>
</dbReference>
<dbReference type="SMART" id="SM00470">
    <property type="entry name" value="ParB"/>
    <property type="match status" value="1"/>
</dbReference>
<name>A0A8B2PLL3_9PROT</name>
<evidence type="ECO:0000259" key="3">
    <source>
        <dbReference type="SMART" id="SM00470"/>
    </source>
</evidence>
<dbReference type="Gene3D" id="3.90.1530.30">
    <property type="match status" value="1"/>
</dbReference>
<sequence>MTATAKTKQAAKTPAAKPKTTRAKAKPGTARKAKPRAKRAPAKASPASNPVQAIPLNDIAPSPLNPRKSFDDSSIADLAASIAQQGQLQNISVRKVSGTSPRYHIIFGERRWRAMSKLAADGVWKQDAPVNARIVEADDGGHLELAILENLQREEVHPLEQAEAFARLAAIREKETGSADGATRMIAEKVGQTPRNIQLQLQVARNLSDATKQAWTEGKVGTRKLALAIARQPAKTQAAILEAMEYDPIRTPAELSEWLNNSAMDMQHALFTQEDYEAAGGSIALDPETDEHIIEDQDTFLKLQRAAIEARAGAITDALSIAAFQWAPNTYSRITSGPRYIRTLPLSGPLPEIDAAALPAGAYIECAMNSSQGEPYLTLAAPEGTDSKAVLSARKQAGKAASKAAAAEPQVQPYARKNWIAGAAARTTTLRSIISGNAQMAMALSILALLPRHHSSRDSGEDLIDVNTSHRIADQKDVDAACPCLPADLFKGLDGFKGAEIVSREKAFDALMGLSPEETGTLFAALIASRALDLRDRHQAGPGSTHEALSIADWAECEPDHSKLTAMQTLADEEWFKAYTIPQLNIMAGPTGCLTSAKAGDAPTDRASLAAWMAEHRAPDWIPPEARFSTPDRMKQDVANLLKGEA</sequence>
<dbReference type="InterPro" id="IPR050336">
    <property type="entry name" value="Chromosome_partition/occlusion"/>
</dbReference>
<reference evidence="4 5" key="1">
    <citation type="submission" date="2013-04" db="EMBL/GenBank/DDBJ databases">
        <title>Hyphomonas sp. T24B3 Genome Sequencing.</title>
        <authorList>
            <person name="Lai Q."/>
            <person name="Shao Z."/>
        </authorList>
    </citation>
    <scope>NUCLEOTIDE SEQUENCE [LARGE SCALE GENOMIC DNA]</scope>
    <source>
        <strain evidence="4 5">T24B3</strain>
    </source>
</reference>
<dbReference type="GO" id="GO:0005694">
    <property type="term" value="C:chromosome"/>
    <property type="evidence" value="ECO:0007669"/>
    <property type="project" value="TreeGrafter"/>
</dbReference>
<dbReference type="PANTHER" id="PTHR33375">
    <property type="entry name" value="CHROMOSOME-PARTITIONING PROTEIN PARB-RELATED"/>
    <property type="match status" value="1"/>
</dbReference>
<dbReference type="SUPFAM" id="SSF109709">
    <property type="entry name" value="KorB DNA-binding domain-like"/>
    <property type="match status" value="1"/>
</dbReference>
<feature type="region of interest" description="Disordered" evidence="2">
    <location>
        <begin position="1"/>
        <end position="71"/>
    </location>
</feature>
<dbReference type="Pfam" id="PF02195">
    <property type="entry name" value="ParB_N"/>
    <property type="match status" value="1"/>
</dbReference>
<dbReference type="GO" id="GO:0007059">
    <property type="term" value="P:chromosome segregation"/>
    <property type="evidence" value="ECO:0007669"/>
    <property type="project" value="TreeGrafter"/>
</dbReference>
<dbReference type="Proteomes" id="UP000249123">
    <property type="component" value="Unassembled WGS sequence"/>
</dbReference>
<evidence type="ECO:0000313" key="5">
    <source>
        <dbReference type="Proteomes" id="UP000249123"/>
    </source>
</evidence>
<dbReference type="Gene3D" id="1.10.10.2830">
    <property type="match status" value="1"/>
</dbReference>
<proteinExistence type="inferred from homology"/>
<comment type="similarity">
    <text evidence="1">Belongs to the ParB family.</text>
</comment>
<feature type="compositionally biased region" description="Basic residues" evidence="2">
    <location>
        <begin position="19"/>
        <end position="41"/>
    </location>
</feature>
<evidence type="ECO:0000256" key="1">
    <source>
        <dbReference type="ARBA" id="ARBA00006295"/>
    </source>
</evidence>
<evidence type="ECO:0000256" key="2">
    <source>
        <dbReference type="SAM" id="MobiDB-lite"/>
    </source>
</evidence>
<dbReference type="EMBL" id="AWFB01000078">
    <property type="protein sequence ID" value="RAN30663.1"/>
    <property type="molecule type" value="Genomic_DNA"/>
</dbReference>
<dbReference type="InterPro" id="IPR004437">
    <property type="entry name" value="ParB/RepB/Spo0J"/>
</dbReference>
<comment type="caution">
    <text evidence="4">The sequence shown here is derived from an EMBL/GenBank/DDBJ whole genome shotgun (WGS) entry which is preliminary data.</text>
</comment>
<feature type="domain" description="ParB-like N-terminal" evidence="3">
    <location>
        <begin position="52"/>
        <end position="151"/>
    </location>
</feature>
<accession>A0A8B2PLL3</accession>
<dbReference type="InterPro" id="IPR003115">
    <property type="entry name" value="ParB_N"/>
</dbReference>
<dbReference type="InterPro" id="IPR036086">
    <property type="entry name" value="ParB/Sulfiredoxin_sf"/>
</dbReference>
<dbReference type="GO" id="GO:0003677">
    <property type="term" value="F:DNA binding"/>
    <property type="evidence" value="ECO:0007669"/>
    <property type="project" value="InterPro"/>
</dbReference>
<dbReference type="SUPFAM" id="SSF110849">
    <property type="entry name" value="ParB/Sulfiredoxin"/>
    <property type="match status" value="1"/>
</dbReference>
<feature type="compositionally biased region" description="Low complexity" evidence="2">
    <location>
        <begin position="1"/>
        <end position="18"/>
    </location>
</feature>
<organism evidence="4 5">
    <name type="scientific">Hyphomonas pacifica</name>
    <dbReference type="NCBI Taxonomy" id="1280941"/>
    <lineage>
        <taxon>Bacteria</taxon>
        <taxon>Pseudomonadati</taxon>
        <taxon>Pseudomonadota</taxon>
        <taxon>Alphaproteobacteria</taxon>
        <taxon>Hyphomonadales</taxon>
        <taxon>Hyphomonadaceae</taxon>
        <taxon>Hyphomonas</taxon>
    </lineage>
</organism>
<evidence type="ECO:0000313" key="4">
    <source>
        <dbReference type="EMBL" id="RAN30663.1"/>
    </source>
</evidence>
<dbReference type="PANTHER" id="PTHR33375:SF7">
    <property type="entry name" value="CHROMOSOME 2-PARTITIONING PROTEIN PARB-RELATED"/>
    <property type="match status" value="1"/>
</dbReference>
<protein>
    <recommendedName>
        <fullName evidence="3">ParB-like N-terminal domain-containing protein</fullName>
    </recommendedName>
</protein>
<keyword evidence="5" id="KW-1185">Reference proteome</keyword>
<gene>
    <name evidence="4" type="ORF">HY3_05800</name>
</gene>